<evidence type="ECO:0000256" key="1">
    <source>
        <dbReference type="SAM" id="Phobius"/>
    </source>
</evidence>
<keyword evidence="1" id="KW-0472">Membrane</keyword>
<name>A0A1S6XXW4_ENTCL</name>
<sequence length="123" mass="13673">MLFIAPVISKSLVHHSDCVSSAITTAMPEHHGMAMPEHCEQNLTMVHPIMAGHAMSPMEEIACGYCQLLIHLPFVQFVLTVMLWLMLLCVRLSLHLQAIFSPIFRAWAPQRARAPPAAFLSAN</sequence>
<dbReference type="EMBL" id="KX786187">
    <property type="protein sequence ID" value="AQX35182.1"/>
    <property type="molecule type" value="Genomic_DNA"/>
</dbReference>
<keyword evidence="1" id="KW-0812">Transmembrane</keyword>
<dbReference type="AlphaFoldDB" id="A0A1S6XXW4"/>
<keyword evidence="2" id="KW-0614">Plasmid</keyword>
<accession>A0A1S6XXW4</accession>
<keyword evidence="1" id="KW-1133">Transmembrane helix</keyword>
<evidence type="ECO:0000313" key="2">
    <source>
        <dbReference type="EMBL" id="AQX35182.1"/>
    </source>
</evidence>
<protein>
    <recommendedName>
        <fullName evidence="3">DUF2946 domain-containing protein</fullName>
    </recommendedName>
</protein>
<organism evidence="2">
    <name type="scientific">Enterobacter cloacae</name>
    <dbReference type="NCBI Taxonomy" id="550"/>
    <lineage>
        <taxon>Bacteria</taxon>
        <taxon>Pseudomonadati</taxon>
        <taxon>Pseudomonadota</taxon>
        <taxon>Gammaproteobacteria</taxon>
        <taxon>Enterobacterales</taxon>
        <taxon>Enterobacteriaceae</taxon>
        <taxon>Enterobacter</taxon>
        <taxon>Enterobacter cloacae complex</taxon>
    </lineage>
</organism>
<dbReference type="RefSeq" id="WP_172686973.1">
    <property type="nucleotide sequence ID" value="NZ_KX786187.1"/>
</dbReference>
<evidence type="ECO:0008006" key="3">
    <source>
        <dbReference type="Google" id="ProtNLM"/>
    </source>
</evidence>
<feature type="transmembrane region" description="Helical" evidence="1">
    <location>
        <begin position="74"/>
        <end position="94"/>
    </location>
</feature>
<gene>
    <name evidence="2" type="ORF">PIMI6_00415</name>
</gene>
<geneLocation type="plasmid" evidence="2">
    <name>pIMI-6</name>
</geneLocation>
<reference evidence="2" key="1">
    <citation type="journal article" date="2017" name="Antimicrob. Agents Chemother.">
        <title>Enterobacter cloacae Complex Isolates Harboring blaNMC-A or blaIMI-Type Class A Carbapenemase Genes on Novel Chromosomal Integrative Elements and Plasmids.</title>
        <authorList>
            <person name="Boyd D.A."/>
            <person name="Mataseje L.F."/>
            <person name="Davidson R."/>
            <person name="Delport J.A."/>
            <person name="Fuller J."/>
            <person name="Hoang L."/>
            <person name="Lefebvre B."/>
            <person name="Levett P.N."/>
            <person name="Roscoe D.L."/>
            <person name="Willey B.M."/>
            <person name="Mulvey M.R."/>
        </authorList>
    </citation>
    <scope>NUCLEOTIDE SEQUENCE</scope>
    <source>
        <strain evidence="2">N14-0444</strain>
        <plasmid evidence="2">pIMI-6</plasmid>
    </source>
</reference>
<dbReference type="InterPro" id="IPR021333">
    <property type="entry name" value="DUF2946"/>
</dbReference>
<proteinExistence type="predicted"/>
<dbReference type="Pfam" id="PF11162">
    <property type="entry name" value="DUF2946"/>
    <property type="match status" value="1"/>
</dbReference>